<evidence type="ECO:0000256" key="4">
    <source>
        <dbReference type="ARBA" id="ARBA00005189"/>
    </source>
</evidence>
<dbReference type="InterPro" id="IPR000374">
    <property type="entry name" value="PC_trans"/>
</dbReference>
<keyword evidence="12 18" id="KW-0548">Nucleotidyltransferase</keyword>
<comment type="similarity">
    <text evidence="5 18">Belongs to the CDS family.</text>
</comment>
<gene>
    <name evidence="20" type="ORF">WH91_00895</name>
</gene>
<organism evidence="20 21">
    <name type="scientific">Devosia psychrophila</name>
    <dbReference type="NCBI Taxonomy" id="728005"/>
    <lineage>
        <taxon>Bacteria</taxon>
        <taxon>Pseudomonadati</taxon>
        <taxon>Pseudomonadota</taxon>
        <taxon>Alphaproteobacteria</taxon>
        <taxon>Hyphomicrobiales</taxon>
        <taxon>Devosiaceae</taxon>
        <taxon>Devosia</taxon>
    </lineage>
</organism>
<comment type="caution">
    <text evidence="20">The sequence shown here is derived from an EMBL/GenBank/DDBJ whole genome shotgun (WGS) entry which is preliminary data.</text>
</comment>
<keyword evidence="11 18" id="KW-0812">Transmembrane</keyword>
<evidence type="ECO:0000256" key="15">
    <source>
        <dbReference type="ARBA" id="ARBA00023136"/>
    </source>
</evidence>
<dbReference type="Proteomes" id="UP000033519">
    <property type="component" value="Unassembled WGS sequence"/>
</dbReference>
<evidence type="ECO:0000256" key="11">
    <source>
        <dbReference type="ARBA" id="ARBA00022692"/>
    </source>
</evidence>
<evidence type="ECO:0000256" key="2">
    <source>
        <dbReference type="ARBA" id="ARBA00004651"/>
    </source>
</evidence>
<dbReference type="PANTHER" id="PTHR46382:SF1">
    <property type="entry name" value="PHOSPHATIDATE CYTIDYLYLTRANSFERASE"/>
    <property type="match status" value="1"/>
</dbReference>
<dbReference type="EC" id="2.7.7.41" evidence="6 18"/>
<feature type="transmembrane region" description="Helical" evidence="19">
    <location>
        <begin position="131"/>
        <end position="153"/>
    </location>
</feature>
<evidence type="ECO:0000256" key="5">
    <source>
        <dbReference type="ARBA" id="ARBA00010185"/>
    </source>
</evidence>
<accession>A0ABR5E3N1</accession>
<keyword evidence="13 19" id="KW-1133">Transmembrane helix</keyword>
<keyword evidence="21" id="KW-1185">Reference proteome</keyword>
<evidence type="ECO:0000256" key="3">
    <source>
        <dbReference type="ARBA" id="ARBA00005119"/>
    </source>
</evidence>
<evidence type="ECO:0000256" key="6">
    <source>
        <dbReference type="ARBA" id="ARBA00012487"/>
    </source>
</evidence>
<feature type="transmembrane region" description="Helical" evidence="19">
    <location>
        <begin position="105"/>
        <end position="125"/>
    </location>
</feature>
<evidence type="ECO:0000256" key="8">
    <source>
        <dbReference type="ARBA" id="ARBA00022475"/>
    </source>
</evidence>
<keyword evidence="16" id="KW-0594">Phospholipid biosynthesis</keyword>
<feature type="transmembrane region" description="Helical" evidence="19">
    <location>
        <begin position="248"/>
        <end position="269"/>
    </location>
</feature>
<comment type="pathway">
    <text evidence="3 18">Phospholipid metabolism; CDP-diacylglycerol biosynthesis; CDP-diacylglycerol from sn-glycerol 3-phosphate: step 3/3.</text>
</comment>
<reference evidence="20 21" key="1">
    <citation type="submission" date="2015-03" db="EMBL/GenBank/DDBJ databases">
        <authorList>
            <person name="Lepp D."/>
            <person name="Hassan Y.I."/>
            <person name="Li X.-Z."/>
            <person name="Zhou T."/>
        </authorList>
    </citation>
    <scope>NUCLEOTIDE SEQUENCE [LARGE SCALE GENOMIC DNA]</scope>
    <source>
        <strain evidence="20 21">Cr7-05</strain>
    </source>
</reference>
<evidence type="ECO:0000256" key="9">
    <source>
        <dbReference type="ARBA" id="ARBA00022516"/>
    </source>
</evidence>
<feature type="transmembrane region" description="Helical" evidence="19">
    <location>
        <begin position="174"/>
        <end position="192"/>
    </location>
</feature>
<keyword evidence="15 19" id="KW-0472">Membrane</keyword>
<name>A0ABR5E3N1_9HYPH</name>
<comment type="subcellular location">
    <subcellularLocation>
        <location evidence="2">Cell membrane</location>
        <topology evidence="2">Multi-pass membrane protein</topology>
    </subcellularLocation>
</comment>
<dbReference type="Pfam" id="PF01148">
    <property type="entry name" value="CTP_transf_1"/>
    <property type="match status" value="1"/>
</dbReference>
<evidence type="ECO:0000256" key="16">
    <source>
        <dbReference type="ARBA" id="ARBA00023209"/>
    </source>
</evidence>
<keyword evidence="10 18" id="KW-0808">Transferase</keyword>
<evidence type="ECO:0000256" key="18">
    <source>
        <dbReference type="RuleBase" id="RU003938"/>
    </source>
</evidence>
<proteinExistence type="inferred from homology"/>
<dbReference type="PANTHER" id="PTHR46382">
    <property type="entry name" value="PHOSPHATIDATE CYTIDYLYLTRANSFERASE"/>
    <property type="match status" value="1"/>
</dbReference>
<keyword evidence="8" id="KW-1003">Cell membrane</keyword>
<evidence type="ECO:0000256" key="19">
    <source>
        <dbReference type="SAM" id="Phobius"/>
    </source>
</evidence>
<keyword evidence="17" id="KW-1208">Phospholipid metabolism</keyword>
<evidence type="ECO:0000313" key="20">
    <source>
        <dbReference type="EMBL" id="KKC34893.1"/>
    </source>
</evidence>
<comment type="pathway">
    <text evidence="4">Lipid metabolism.</text>
</comment>
<dbReference type="EMBL" id="LAPV01000009">
    <property type="protein sequence ID" value="KKC34893.1"/>
    <property type="molecule type" value="Genomic_DNA"/>
</dbReference>
<evidence type="ECO:0000256" key="7">
    <source>
        <dbReference type="ARBA" id="ARBA00019373"/>
    </source>
</evidence>
<evidence type="ECO:0000256" key="14">
    <source>
        <dbReference type="ARBA" id="ARBA00023098"/>
    </source>
</evidence>
<feature type="transmembrane region" description="Helical" evidence="19">
    <location>
        <begin position="20"/>
        <end position="48"/>
    </location>
</feature>
<evidence type="ECO:0000256" key="12">
    <source>
        <dbReference type="ARBA" id="ARBA00022695"/>
    </source>
</evidence>
<protein>
    <recommendedName>
        <fullName evidence="7 18">Phosphatidate cytidylyltransferase</fullName>
        <ecNumber evidence="6 18">2.7.7.41</ecNumber>
    </recommendedName>
</protein>
<evidence type="ECO:0000256" key="13">
    <source>
        <dbReference type="ARBA" id="ARBA00022989"/>
    </source>
</evidence>
<evidence type="ECO:0000256" key="10">
    <source>
        <dbReference type="ARBA" id="ARBA00022679"/>
    </source>
</evidence>
<keyword evidence="9" id="KW-0444">Lipid biosynthesis</keyword>
<keyword evidence="14" id="KW-0443">Lipid metabolism</keyword>
<sequence length="275" mass="28719">MPNRRRSWADLGPRLLSAAVLVALTASTLYIGGVVFAVVVGAIFALAYREWETMVTRAPLTPGGWVLIGFVALSGVVYPYLGPWGTTAVIAVAAVIAITMRGEAALWRVFGLVIYGAIIIAALAMRGDTIAGVWAGVYLGTVVWMTDSAAFFAGRQIGGEKLAPDISPSKTWSGAAGGLALGTGAGLVVWVLVTDSPWWIGLLLAATISVLGQLGDLSESAVKRHFRIKDSGDLIPGHGGLMDRLDSLTFGILLVLLVGALHAGFGSVAEGLLYW</sequence>
<feature type="transmembrane region" description="Helical" evidence="19">
    <location>
        <begin position="60"/>
        <end position="78"/>
    </location>
</feature>
<comment type="catalytic activity">
    <reaction evidence="1 18">
        <text>a 1,2-diacyl-sn-glycero-3-phosphate + CTP + H(+) = a CDP-1,2-diacyl-sn-glycerol + diphosphate</text>
        <dbReference type="Rhea" id="RHEA:16229"/>
        <dbReference type="ChEBI" id="CHEBI:15378"/>
        <dbReference type="ChEBI" id="CHEBI:33019"/>
        <dbReference type="ChEBI" id="CHEBI:37563"/>
        <dbReference type="ChEBI" id="CHEBI:58332"/>
        <dbReference type="ChEBI" id="CHEBI:58608"/>
        <dbReference type="EC" id="2.7.7.41"/>
    </reaction>
</comment>
<evidence type="ECO:0000256" key="1">
    <source>
        <dbReference type="ARBA" id="ARBA00001698"/>
    </source>
</evidence>
<evidence type="ECO:0000256" key="17">
    <source>
        <dbReference type="ARBA" id="ARBA00023264"/>
    </source>
</evidence>
<evidence type="ECO:0000313" key="21">
    <source>
        <dbReference type="Proteomes" id="UP000033519"/>
    </source>
</evidence>
<dbReference type="PROSITE" id="PS01315">
    <property type="entry name" value="CDS"/>
    <property type="match status" value="1"/>
</dbReference>